<evidence type="ECO:0000259" key="7">
    <source>
        <dbReference type="PROSITE" id="PS50103"/>
    </source>
</evidence>
<organism evidence="8 9">
    <name type="scientific">Anaeramoeba ignava</name>
    <name type="common">Anaerobic marine amoeba</name>
    <dbReference type="NCBI Taxonomy" id="1746090"/>
    <lineage>
        <taxon>Eukaryota</taxon>
        <taxon>Metamonada</taxon>
        <taxon>Anaeramoebidae</taxon>
        <taxon>Anaeramoeba</taxon>
    </lineage>
</organism>
<proteinExistence type="predicted"/>
<accession>A0A9Q0LRC8</accession>
<feature type="compositionally biased region" description="Polar residues" evidence="6">
    <location>
        <begin position="84"/>
        <end position="122"/>
    </location>
</feature>
<dbReference type="InterPro" id="IPR036855">
    <property type="entry name" value="Znf_CCCH_sf"/>
</dbReference>
<dbReference type="FunFam" id="4.10.1000.10:FF:000001">
    <property type="entry name" value="zinc finger CCCH domain-containing protein 15-like"/>
    <property type="match status" value="1"/>
</dbReference>
<dbReference type="FunFam" id="4.10.1000.10:FF:000002">
    <property type="entry name" value="Zinc finger protein 36, C3H1 type-like 1"/>
    <property type="match status" value="1"/>
</dbReference>
<comment type="caution">
    <text evidence="8">The sequence shown here is derived from an EMBL/GenBank/DDBJ whole genome shotgun (WGS) entry which is preliminary data.</text>
</comment>
<name>A0A9Q0LRC8_ANAIG</name>
<keyword evidence="3 5" id="KW-0863">Zinc-finger</keyword>
<sequence length="236" mass="27801">MMYSKTFDSINSFNPYNSPQLSNYAYPDNQSNYFEPIFSENIDYKIAKKENDIQYTKEFGMKLNENEEKQKEDFSQEDDLILSPTKSPFLQPSSVTPSLNDNQIYSPIHSSPKQQSQLNSNSFDRRKNPLPNETFIQDDLYKTELCRSWEETGTCKFGDSCRFAHGKSELRSKPRHPKYKTQICKAFHTTGFCPYGKRCRFIHYNLPQKKQIDSLDFQNFFSKRLTRRLKVFSTFA</sequence>
<evidence type="ECO:0000256" key="2">
    <source>
        <dbReference type="ARBA" id="ARBA00022737"/>
    </source>
</evidence>
<dbReference type="GO" id="GO:0003729">
    <property type="term" value="F:mRNA binding"/>
    <property type="evidence" value="ECO:0007669"/>
    <property type="project" value="InterPro"/>
</dbReference>
<dbReference type="EMBL" id="JAPDFW010000063">
    <property type="protein sequence ID" value="KAJ5076088.1"/>
    <property type="molecule type" value="Genomic_DNA"/>
</dbReference>
<evidence type="ECO:0000256" key="4">
    <source>
        <dbReference type="ARBA" id="ARBA00022833"/>
    </source>
</evidence>
<evidence type="ECO:0000256" key="5">
    <source>
        <dbReference type="PROSITE-ProRule" id="PRU00723"/>
    </source>
</evidence>
<feature type="domain" description="C3H1-type" evidence="7">
    <location>
        <begin position="140"/>
        <end position="168"/>
    </location>
</feature>
<dbReference type="InterPro" id="IPR000571">
    <property type="entry name" value="Znf_CCCH"/>
</dbReference>
<evidence type="ECO:0000256" key="1">
    <source>
        <dbReference type="ARBA" id="ARBA00022723"/>
    </source>
</evidence>
<dbReference type="InterPro" id="IPR045877">
    <property type="entry name" value="ZFP36-like"/>
</dbReference>
<protein>
    <submittedName>
        <fullName evidence="8">Protein tis11</fullName>
    </submittedName>
</protein>
<dbReference type="PANTHER" id="PTHR12547:SF18">
    <property type="entry name" value="PROTEIN TIS11"/>
    <property type="match status" value="1"/>
</dbReference>
<dbReference type="Pfam" id="PF00642">
    <property type="entry name" value="zf-CCCH"/>
    <property type="match status" value="2"/>
</dbReference>
<evidence type="ECO:0000256" key="3">
    <source>
        <dbReference type="ARBA" id="ARBA00022771"/>
    </source>
</evidence>
<gene>
    <name evidence="8" type="ORF">M0811_06950</name>
</gene>
<evidence type="ECO:0000256" key="6">
    <source>
        <dbReference type="SAM" id="MobiDB-lite"/>
    </source>
</evidence>
<feature type="zinc finger region" description="C3H1-type" evidence="5">
    <location>
        <begin position="178"/>
        <end position="206"/>
    </location>
</feature>
<keyword evidence="4 5" id="KW-0862">Zinc</keyword>
<dbReference type="SMART" id="SM00356">
    <property type="entry name" value="ZnF_C3H1"/>
    <property type="match status" value="2"/>
</dbReference>
<dbReference type="AlphaFoldDB" id="A0A9Q0LRC8"/>
<evidence type="ECO:0000313" key="9">
    <source>
        <dbReference type="Proteomes" id="UP001149090"/>
    </source>
</evidence>
<dbReference type="OrthoDB" id="410307at2759"/>
<keyword evidence="2" id="KW-0677">Repeat</keyword>
<feature type="region of interest" description="Disordered" evidence="6">
    <location>
        <begin position="83"/>
        <end position="130"/>
    </location>
</feature>
<dbReference type="SUPFAM" id="SSF90229">
    <property type="entry name" value="CCCH zinc finger"/>
    <property type="match status" value="2"/>
</dbReference>
<reference evidence="8" key="1">
    <citation type="submission" date="2022-10" db="EMBL/GenBank/DDBJ databases">
        <title>Novel sulphate-reducing endosymbionts in the free-living metamonad Anaeramoeba.</title>
        <authorList>
            <person name="Jerlstrom-Hultqvist J."/>
            <person name="Cepicka I."/>
            <person name="Gallot-Lavallee L."/>
            <person name="Salas-Leiva D."/>
            <person name="Curtis B.A."/>
            <person name="Zahonova K."/>
            <person name="Pipaliya S."/>
            <person name="Dacks J."/>
            <person name="Roger A.J."/>
        </authorList>
    </citation>
    <scope>NUCLEOTIDE SEQUENCE</scope>
    <source>
        <strain evidence="8">BMAN</strain>
    </source>
</reference>
<feature type="zinc finger region" description="C3H1-type" evidence="5">
    <location>
        <begin position="140"/>
        <end position="168"/>
    </location>
</feature>
<evidence type="ECO:0000313" key="8">
    <source>
        <dbReference type="EMBL" id="KAJ5076088.1"/>
    </source>
</evidence>
<keyword evidence="1 5" id="KW-0479">Metal-binding</keyword>
<feature type="domain" description="C3H1-type" evidence="7">
    <location>
        <begin position="178"/>
        <end position="206"/>
    </location>
</feature>
<keyword evidence="9" id="KW-1185">Reference proteome</keyword>
<dbReference type="PROSITE" id="PS50103">
    <property type="entry name" value="ZF_C3H1"/>
    <property type="match status" value="2"/>
</dbReference>
<dbReference type="Proteomes" id="UP001149090">
    <property type="component" value="Unassembled WGS sequence"/>
</dbReference>
<dbReference type="PANTHER" id="PTHR12547">
    <property type="entry name" value="CCCH ZINC FINGER/TIS11-RELATED"/>
    <property type="match status" value="1"/>
</dbReference>
<dbReference type="GO" id="GO:0008270">
    <property type="term" value="F:zinc ion binding"/>
    <property type="evidence" value="ECO:0007669"/>
    <property type="project" value="UniProtKB-KW"/>
</dbReference>
<dbReference type="Gene3D" id="4.10.1000.10">
    <property type="entry name" value="Zinc finger, CCCH-type"/>
    <property type="match status" value="2"/>
</dbReference>